<name>A0ACB9CLJ5_ARCLA</name>
<evidence type="ECO:0000313" key="2">
    <source>
        <dbReference type="Proteomes" id="UP001055879"/>
    </source>
</evidence>
<reference evidence="2" key="1">
    <citation type="journal article" date="2022" name="Mol. Ecol. Resour.">
        <title>The genomes of chicory, endive, great burdock and yacon provide insights into Asteraceae palaeo-polyploidization history and plant inulin production.</title>
        <authorList>
            <person name="Fan W."/>
            <person name="Wang S."/>
            <person name="Wang H."/>
            <person name="Wang A."/>
            <person name="Jiang F."/>
            <person name="Liu H."/>
            <person name="Zhao H."/>
            <person name="Xu D."/>
            <person name="Zhang Y."/>
        </authorList>
    </citation>
    <scope>NUCLEOTIDE SEQUENCE [LARGE SCALE GENOMIC DNA]</scope>
    <source>
        <strain evidence="2">cv. Niubang</strain>
    </source>
</reference>
<accession>A0ACB9CLJ5</accession>
<keyword evidence="2" id="KW-1185">Reference proteome</keyword>
<gene>
    <name evidence="1" type="ORF">L6452_14625</name>
</gene>
<evidence type="ECO:0000313" key="1">
    <source>
        <dbReference type="EMBL" id="KAI3735137.1"/>
    </source>
</evidence>
<dbReference type="EMBL" id="CM042050">
    <property type="protein sequence ID" value="KAI3735137.1"/>
    <property type="molecule type" value="Genomic_DNA"/>
</dbReference>
<sequence length="140" mass="15411">MLSAEKKGTGIIKSNENVESANTDKDKASVLNVDKGKQPEVGSSRNSQLETFASFPASDFDLGISPTKTQSEATKESNKEGHDEEDGTEQVAKRSKRLGPLFRSPYVKRSVGFEVTKDETNLRNWVLRGIGGIMEIMFLD</sequence>
<protein>
    <submittedName>
        <fullName evidence="1">Uncharacterized protein</fullName>
    </submittedName>
</protein>
<comment type="caution">
    <text evidence="1">The sequence shown here is derived from an EMBL/GenBank/DDBJ whole genome shotgun (WGS) entry which is preliminary data.</text>
</comment>
<reference evidence="1 2" key="2">
    <citation type="journal article" date="2022" name="Mol. Ecol. Resour.">
        <title>The genomes of chicory, endive, great burdock and yacon provide insights into Asteraceae paleo-polyploidization history and plant inulin production.</title>
        <authorList>
            <person name="Fan W."/>
            <person name="Wang S."/>
            <person name="Wang H."/>
            <person name="Wang A."/>
            <person name="Jiang F."/>
            <person name="Liu H."/>
            <person name="Zhao H."/>
            <person name="Xu D."/>
            <person name="Zhang Y."/>
        </authorList>
    </citation>
    <scope>NUCLEOTIDE SEQUENCE [LARGE SCALE GENOMIC DNA]</scope>
    <source>
        <strain evidence="2">cv. Niubang</strain>
    </source>
</reference>
<organism evidence="1 2">
    <name type="scientific">Arctium lappa</name>
    <name type="common">Greater burdock</name>
    <name type="synonym">Lappa major</name>
    <dbReference type="NCBI Taxonomy" id="4217"/>
    <lineage>
        <taxon>Eukaryota</taxon>
        <taxon>Viridiplantae</taxon>
        <taxon>Streptophyta</taxon>
        <taxon>Embryophyta</taxon>
        <taxon>Tracheophyta</taxon>
        <taxon>Spermatophyta</taxon>
        <taxon>Magnoliopsida</taxon>
        <taxon>eudicotyledons</taxon>
        <taxon>Gunneridae</taxon>
        <taxon>Pentapetalae</taxon>
        <taxon>asterids</taxon>
        <taxon>campanulids</taxon>
        <taxon>Asterales</taxon>
        <taxon>Asteraceae</taxon>
        <taxon>Carduoideae</taxon>
        <taxon>Cardueae</taxon>
        <taxon>Arctiinae</taxon>
        <taxon>Arctium</taxon>
    </lineage>
</organism>
<dbReference type="Proteomes" id="UP001055879">
    <property type="component" value="Linkage Group LG04"/>
</dbReference>
<proteinExistence type="predicted"/>